<sequence length="334" mass="37954">MGSKIGAICVLLSFTSPVALAATSDYEISEMTAERALEKGQIMRAQYKNIESRPYLKHAAEKQNGAASFLYAMEIANYKTTMRTPLEARQYLVKAAELGNRRAMHQLYTQANWLRPIDISYWKSQYFNSVILLGRDYPAQAMYELAHFHKDSDDALSTYYLDKAIDFNHPKAMMDRAASMAESEGGLLTSKTYSAEEEALYLRAAETKYIPAIKRYIDVLEARGRFEDAYQWRVQALESGDIKSLAVMSKILLGQSAMYDFIAVDKVKAKAYIDLYLSAAGQERMKSLYSSLAMDEESISGTISAEEKKQATEIYLKYKNTTVFYNHDLLWDIQ</sequence>
<dbReference type="InterPro" id="IPR011990">
    <property type="entry name" value="TPR-like_helical_dom_sf"/>
</dbReference>
<keyword evidence="3" id="KW-1185">Reference proteome</keyword>
<organism evidence="2 3">
    <name type="scientific">Vibrio ichthyoenteri ATCC 700023</name>
    <dbReference type="NCBI Taxonomy" id="870968"/>
    <lineage>
        <taxon>Bacteria</taxon>
        <taxon>Pseudomonadati</taxon>
        <taxon>Pseudomonadota</taxon>
        <taxon>Gammaproteobacteria</taxon>
        <taxon>Vibrionales</taxon>
        <taxon>Vibrionaceae</taxon>
        <taxon>Vibrio</taxon>
    </lineage>
</organism>
<reference evidence="2 3" key="1">
    <citation type="journal article" date="2012" name="Int. J. Syst. Evol. Microbiol.">
        <title>Vibrio caribbeanicus sp. nov., isolated from the marine sponge Scleritoderma cyanea.</title>
        <authorList>
            <person name="Hoffmann M."/>
            <person name="Monday S.R."/>
            <person name="Allard M.W."/>
            <person name="Strain E.A."/>
            <person name="Whittaker P."/>
            <person name="Naum M."/>
            <person name="McCarthy P.J."/>
            <person name="Lopez J.V."/>
            <person name="Fischer M."/>
            <person name="Brown E.W."/>
        </authorList>
    </citation>
    <scope>NUCLEOTIDE SEQUENCE [LARGE SCALE GENOMIC DNA]</scope>
    <source>
        <strain evidence="2 3">ATCC 700023</strain>
    </source>
</reference>
<keyword evidence="1" id="KW-0732">Signal</keyword>
<accession>F9RW61</accession>
<evidence type="ECO:0008006" key="4">
    <source>
        <dbReference type="Google" id="ProtNLM"/>
    </source>
</evidence>
<evidence type="ECO:0000256" key="1">
    <source>
        <dbReference type="SAM" id="SignalP"/>
    </source>
</evidence>
<dbReference type="AlphaFoldDB" id="F9RW61"/>
<evidence type="ECO:0000313" key="2">
    <source>
        <dbReference type="EMBL" id="EGU49474.1"/>
    </source>
</evidence>
<feature type="chain" id="PRO_5003386281" description="Sel1 repeat family protein" evidence="1">
    <location>
        <begin position="22"/>
        <end position="334"/>
    </location>
</feature>
<proteinExistence type="predicted"/>
<dbReference type="Proteomes" id="UP000004605">
    <property type="component" value="Unassembled WGS sequence"/>
</dbReference>
<dbReference type="OrthoDB" id="5904015at2"/>
<dbReference type="Gene3D" id="1.25.40.10">
    <property type="entry name" value="Tetratricopeptide repeat domain"/>
    <property type="match status" value="1"/>
</dbReference>
<dbReference type="EMBL" id="AFWF01000002">
    <property type="protein sequence ID" value="EGU49474.1"/>
    <property type="molecule type" value="Genomic_DNA"/>
</dbReference>
<comment type="caution">
    <text evidence="2">The sequence shown here is derived from an EMBL/GenBank/DDBJ whole genome shotgun (WGS) entry which is preliminary data.</text>
</comment>
<evidence type="ECO:0000313" key="3">
    <source>
        <dbReference type="Proteomes" id="UP000004605"/>
    </source>
</evidence>
<feature type="signal peptide" evidence="1">
    <location>
        <begin position="1"/>
        <end position="21"/>
    </location>
</feature>
<name>F9RW61_9VIBR</name>
<protein>
    <recommendedName>
        <fullName evidence="4">Sel1 repeat family protein</fullName>
    </recommendedName>
</protein>
<gene>
    <name evidence="2" type="ORF">VII00023_17464</name>
</gene>
<dbReference type="SUPFAM" id="SSF81901">
    <property type="entry name" value="HCP-like"/>
    <property type="match status" value="1"/>
</dbReference>